<dbReference type="SUPFAM" id="SSF57756">
    <property type="entry name" value="Retrovirus zinc finger-like domains"/>
    <property type="match status" value="1"/>
</dbReference>
<dbReference type="InterPro" id="IPR057670">
    <property type="entry name" value="SH3_retrovirus"/>
</dbReference>
<dbReference type="Pfam" id="PF14223">
    <property type="entry name" value="Retrotran_gag_2"/>
    <property type="match status" value="1"/>
</dbReference>
<dbReference type="PANTHER" id="PTHR35317">
    <property type="entry name" value="OS04G0629600 PROTEIN"/>
    <property type="match status" value="1"/>
</dbReference>
<dbReference type="PANTHER" id="PTHR35317:SF45">
    <property type="entry name" value="GAG-POL POLYPROTEIN"/>
    <property type="match status" value="1"/>
</dbReference>
<organism evidence="4 5">
    <name type="scientific">Nyssa sinensis</name>
    <dbReference type="NCBI Taxonomy" id="561372"/>
    <lineage>
        <taxon>Eukaryota</taxon>
        <taxon>Viridiplantae</taxon>
        <taxon>Streptophyta</taxon>
        <taxon>Embryophyta</taxon>
        <taxon>Tracheophyta</taxon>
        <taxon>Spermatophyta</taxon>
        <taxon>Magnoliopsida</taxon>
        <taxon>eudicotyledons</taxon>
        <taxon>Gunneridae</taxon>
        <taxon>Pentapetalae</taxon>
        <taxon>asterids</taxon>
        <taxon>Cornales</taxon>
        <taxon>Nyssaceae</taxon>
        <taxon>Nyssa</taxon>
    </lineage>
</organism>
<sequence>MDAEASFSFSSIAPPVFDGENYQIWAVRMETYLDAMDLWEAVEEDYEVLPLPDNPTMAQIKNHKDRKTRKSKAKACLFAAVSSTIFTRVMSLKSAKAIWDYLKTEYEGNERIKGMQVLNLIRDFELQKMKESETIKEYSDKLQSIANKVRLLGSDLHDSRIVEKILVTVPEKFEATITTLENTKDLSKITLAELLNALQAQEQRRVMRQGGAVEGALPAKHQEEGKMRKKKNKKNFAASGDATANSNKNKTEGTKGNHPPCQHCGRKGHPPFKCWRRPDAKCSKCNQLGHEAVICKGKAQQQEVEAQVADQEVEDQLFVATCFASSSSSESWLIDSGCTNHMTYDKEMFKELESTTITKVRIGNGDHIAVKGKGTIAIESCLGTKTISDVLYVPEIDQNLLSVGQLIEKGFKVIFEDRHCLIKDAAGQEIFKVRMRGKSFSLDPMEENQAAFPISESTTQVWHKRLGHFHHTGVLYMQRKQLPTKAVKDQTPFEVKRDKLDKKAVPGIFVGYSTISKAYKVFQPETGNMVISRDVHFMENEQWNWENSKRNQNENSNDLVDDSPVRGTRLLSDIYQRCNIAVCEPAGYEDAKKDQRSYL</sequence>
<gene>
    <name evidence="4" type="ORF">F0562_001936</name>
</gene>
<name>A0A5J5C8E9_9ASTE</name>
<evidence type="ECO:0000259" key="3">
    <source>
        <dbReference type="Pfam" id="PF25597"/>
    </source>
</evidence>
<dbReference type="Pfam" id="PF25597">
    <property type="entry name" value="SH3_retrovirus"/>
    <property type="match status" value="1"/>
</dbReference>
<dbReference type="EMBL" id="CM018031">
    <property type="protein sequence ID" value="KAA8550252.1"/>
    <property type="molecule type" value="Genomic_DNA"/>
</dbReference>
<dbReference type="AlphaFoldDB" id="A0A5J5C8E9"/>
<dbReference type="Proteomes" id="UP000325577">
    <property type="component" value="Linkage Group LG0"/>
</dbReference>
<proteinExistence type="predicted"/>
<keyword evidence="5" id="KW-1185">Reference proteome</keyword>
<evidence type="ECO:0000259" key="2">
    <source>
        <dbReference type="Pfam" id="PF22936"/>
    </source>
</evidence>
<dbReference type="InterPro" id="IPR054722">
    <property type="entry name" value="PolX-like_BBD"/>
</dbReference>
<dbReference type="GO" id="GO:0008270">
    <property type="term" value="F:zinc ion binding"/>
    <property type="evidence" value="ECO:0007669"/>
    <property type="project" value="InterPro"/>
</dbReference>
<dbReference type="Pfam" id="PF22936">
    <property type="entry name" value="Pol_BBD"/>
    <property type="match status" value="1"/>
</dbReference>
<evidence type="ECO:0000313" key="4">
    <source>
        <dbReference type="EMBL" id="KAA8550252.1"/>
    </source>
</evidence>
<evidence type="ECO:0000256" key="1">
    <source>
        <dbReference type="SAM" id="MobiDB-lite"/>
    </source>
</evidence>
<accession>A0A5J5C8E9</accession>
<feature type="region of interest" description="Disordered" evidence="1">
    <location>
        <begin position="221"/>
        <end position="259"/>
    </location>
</feature>
<dbReference type="OrthoDB" id="1002045at2759"/>
<feature type="domain" description="Retrovirus-related Pol polyprotein from transposon TNT 1-94-like beta-barrel" evidence="2">
    <location>
        <begin position="332"/>
        <end position="411"/>
    </location>
</feature>
<evidence type="ECO:0000313" key="5">
    <source>
        <dbReference type="Proteomes" id="UP000325577"/>
    </source>
</evidence>
<dbReference type="InterPro" id="IPR036875">
    <property type="entry name" value="Znf_CCHC_sf"/>
</dbReference>
<protein>
    <submittedName>
        <fullName evidence="4">Uncharacterized protein</fullName>
    </submittedName>
</protein>
<dbReference type="GO" id="GO:0003676">
    <property type="term" value="F:nucleic acid binding"/>
    <property type="evidence" value="ECO:0007669"/>
    <property type="project" value="InterPro"/>
</dbReference>
<reference evidence="4 5" key="1">
    <citation type="submission" date="2019-09" db="EMBL/GenBank/DDBJ databases">
        <title>A chromosome-level genome assembly of the Chinese tupelo Nyssa sinensis.</title>
        <authorList>
            <person name="Yang X."/>
            <person name="Kang M."/>
            <person name="Yang Y."/>
            <person name="Xiong H."/>
            <person name="Wang M."/>
            <person name="Zhang Z."/>
            <person name="Wang Z."/>
            <person name="Wu H."/>
            <person name="Ma T."/>
            <person name="Liu J."/>
            <person name="Xi Z."/>
        </authorList>
    </citation>
    <scope>NUCLEOTIDE SEQUENCE [LARGE SCALE GENOMIC DNA]</scope>
    <source>
        <strain evidence="4">J267</strain>
        <tissue evidence="4">Leaf</tissue>
    </source>
</reference>
<feature type="domain" description="Retroviral polymerase SH3-like" evidence="3">
    <location>
        <begin position="494"/>
        <end position="549"/>
    </location>
</feature>